<keyword evidence="12 19" id="KW-1133">Transmembrane helix</keyword>
<dbReference type="AlphaFoldDB" id="A0A246ITR9"/>
<evidence type="ECO:0000256" key="4">
    <source>
        <dbReference type="ARBA" id="ARBA00010561"/>
    </source>
</evidence>
<keyword evidence="8 19" id="KW-0169">Cobalamin biosynthesis</keyword>
<keyword evidence="7 19" id="KW-1003">Cell membrane</keyword>
<accession>A0A246ITR9</accession>
<dbReference type="UniPathway" id="UPA00148">
    <property type="reaction ID" value="UER00238"/>
</dbReference>
<comment type="similarity">
    <text evidence="4 19">Belongs to the CobS family.</text>
</comment>
<dbReference type="PANTHER" id="PTHR34148">
    <property type="entry name" value="ADENOSYLCOBINAMIDE-GDP RIBAZOLETRANSFERASE"/>
    <property type="match status" value="1"/>
</dbReference>
<dbReference type="GO" id="GO:0005886">
    <property type="term" value="C:plasma membrane"/>
    <property type="evidence" value="ECO:0007669"/>
    <property type="project" value="UniProtKB-SubCell"/>
</dbReference>
<dbReference type="EMBL" id="NIOF01000021">
    <property type="protein sequence ID" value="OWQ83397.1"/>
    <property type="molecule type" value="Genomic_DNA"/>
</dbReference>
<dbReference type="PANTHER" id="PTHR34148:SF1">
    <property type="entry name" value="ADENOSYLCOBINAMIDE-GDP RIBAZOLETRANSFERASE"/>
    <property type="match status" value="1"/>
</dbReference>
<keyword evidence="10 19" id="KW-0812">Transmembrane</keyword>
<feature type="transmembrane region" description="Helical" evidence="19">
    <location>
        <begin position="36"/>
        <end position="53"/>
    </location>
</feature>
<comment type="cofactor">
    <cofactor evidence="1 19">
        <name>Mg(2+)</name>
        <dbReference type="ChEBI" id="CHEBI:18420"/>
    </cofactor>
</comment>
<evidence type="ECO:0000256" key="7">
    <source>
        <dbReference type="ARBA" id="ARBA00022475"/>
    </source>
</evidence>
<reference evidence="20 21" key="1">
    <citation type="journal article" date="2008" name="Int. J. Syst. Evol. Microbiol.">
        <title>Description of Roseateles aquatilis sp. nov. and Roseateles terrae sp. nov., in the class Betaproteobacteria, and emended description of the genus Roseateles.</title>
        <authorList>
            <person name="Gomila M."/>
            <person name="Bowien B."/>
            <person name="Falsen E."/>
            <person name="Moore E.R."/>
            <person name="Lalucat J."/>
        </authorList>
    </citation>
    <scope>NUCLEOTIDE SEQUENCE [LARGE SCALE GENOMIC DNA]</scope>
    <source>
        <strain evidence="20 21">CCUG 48205</strain>
    </source>
</reference>
<dbReference type="NCBIfam" id="NF001277">
    <property type="entry name" value="PRK00235.1-3"/>
    <property type="match status" value="1"/>
</dbReference>
<evidence type="ECO:0000256" key="9">
    <source>
        <dbReference type="ARBA" id="ARBA00022679"/>
    </source>
</evidence>
<comment type="subcellular location">
    <subcellularLocation>
        <location evidence="2 19">Cell membrane</location>
        <topology evidence="2 19">Multi-pass membrane protein</topology>
    </subcellularLocation>
</comment>
<feature type="transmembrane region" description="Helical" evidence="19">
    <location>
        <begin position="206"/>
        <end position="224"/>
    </location>
</feature>
<evidence type="ECO:0000256" key="5">
    <source>
        <dbReference type="ARBA" id="ARBA00013200"/>
    </source>
</evidence>
<feature type="transmembrane region" description="Helical" evidence="19">
    <location>
        <begin position="179"/>
        <end position="200"/>
    </location>
</feature>
<comment type="caution">
    <text evidence="20">The sequence shown here is derived from an EMBL/GenBank/DDBJ whole genome shotgun (WGS) entry which is preliminary data.</text>
</comment>
<evidence type="ECO:0000256" key="19">
    <source>
        <dbReference type="HAMAP-Rule" id="MF_00719"/>
    </source>
</evidence>
<keyword evidence="11 19" id="KW-0460">Magnesium</keyword>
<dbReference type="InterPro" id="IPR003805">
    <property type="entry name" value="CobS"/>
</dbReference>
<evidence type="ECO:0000256" key="14">
    <source>
        <dbReference type="ARBA" id="ARBA00025228"/>
    </source>
</evidence>
<evidence type="ECO:0000256" key="15">
    <source>
        <dbReference type="ARBA" id="ARBA00032605"/>
    </source>
</evidence>
<comment type="catalytic activity">
    <reaction evidence="18 19">
        <text>alpha-ribazole 5'-phosphate + adenosylcob(III)inamide-GDP = adenosylcob(III)alamin 5'-phosphate + GMP + H(+)</text>
        <dbReference type="Rhea" id="RHEA:23560"/>
        <dbReference type="ChEBI" id="CHEBI:15378"/>
        <dbReference type="ChEBI" id="CHEBI:57918"/>
        <dbReference type="ChEBI" id="CHEBI:58115"/>
        <dbReference type="ChEBI" id="CHEBI:60487"/>
        <dbReference type="ChEBI" id="CHEBI:60493"/>
        <dbReference type="EC" id="2.7.8.26"/>
    </reaction>
</comment>
<name>A0A246ITR9_9BURK</name>
<evidence type="ECO:0000256" key="1">
    <source>
        <dbReference type="ARBA" id="ARBA00001946"/>
    </source>
</evidence>
<evidence type="ECO:0000313" key="20">
    <source>
        <dbReference type="EMBL" id="OWQ83397.1"/>
    </source>
</evidence>
<dbReference type="NCBIfam" id="TIGR00317">
    <property type="entry name" value="cobS"/>
    <property type="match status" value="1"/>
</dbReference>
<evidence type="ECO:0000256" key="17">
    <source>
        <dbReference type="ARBA" id="ARBA00048623"/>
    </source>
</evidence>
<evidence type="ECO:0000256" key="12">
    <source>
        <dbReference type="ARBA" id="ARBA00022989"/>
    </source>
</evidence>
<comment type="function">
    <text evidence="14 19">Joins adenosylcobinamide-GDP and alpha-ribazole to generate adenosylcobalamin (Ado-cobalamin). Also synthesizes adenosylcobalamin 5'-phosphate from adenosylcobinamide-GDP and alpha-ribazole 5'-phosphate.</text>
</comment>
<sequence length="264" mass="27932">MHQVRLFFIALQFFTRVPVPRWVGYQPEWLQQCARYFPLVGAVVGGFSALVLWTAALVFPATVAVGLAMAASVWLTGGFHEDGLADSCDGLGGSVTREKSLAIMKDSRIGSYGALGLILVLGLKATVLLGLMDSDPTLAVMATVWAHVTSRAAPVWLLQALPYAGDVEHAKAKPMAMRIDGPGLAVALGLVVLASIVAAWLMPENVPLLLGAVVASAALTFYMQSMLDRRLQGYTGDTLGATQQIVELAALLAFLGLAPLFPLA</sequence>
<evidence type="ECO:0000256" key="16">
    <source>
        <dbReference type="ARBA" id="ARBA00032853"/>
    </source>
</evidence>
<evidence type="ECO:0000256" key="18">
    <source>
        <dbReference type="ARBA" id="ARBA00049504"/>
    </source>
</evidence>
<evidence type="ECO:0000256" key="8">
    <source>
        <dbReference type="ARBA" id="ARBA00022573"/>
    </source>
</evidence>
<feature type="transmembrane region" description="Helical" evidence="19">
    <location>
        <begin position="109"/>
        <end position="132"/>
    </location>
</feature>
<keyword evidence="9 19" id="KW-0808">Transferase</keyword>
<dbReference type="HAMAP" id="MF_00719">
    <property type="entry name" value="CobS"/>
    <property type="match status" value="1"/>
</dbReference>
<gene>
    <name evidence="19" type="primary">cobS</name>
    <name evidence="20" type="ORF">CDN99_26485</name>
</gene>
<comment type="catalytic activity">
    <reaction evidence="17 19">
        <text>alpha-ribazole + adenosylcob(III)inamide-GDP = adenosylcob(III)alamin + GMP + H(+)</text>
        <dbReference type="Rhea" id="RHEA:16049"/>
        <dbReference type="ChEBI" id="CHEBI:10329"/>
        <dbReference type="ChEBI" id="CHEBI:15378"/>
        <dbReference type="ChEBI" id="CHEBI:18408"/>
        <dbReference type="ChEBI" id="CHEBI:58115"/>
        <dbReference type="ChEBI" id="CHEBI:60487"/>
        <dbReference type="EC" id="2.7.8.26"/>
    </reaction>
</comment>
<evidence type="ECO:0000313" key="21">
    <source>
        <dbReference type="Proteomes" id="UP000197468"/>
    </source>
</evidence>
<dbReference type="Proteomes" id="UP000197468">
    <property type="component" value="Unassembled WGS sequence"/>
</dbReference>
<evidence type="ECO:0000256" key="11">
    <source>
        <dbReference type="ARBA" id="ARBA00022842"/>
    </source>
</evidence>
<dbReference type="GO" id="GO:0009236">
    <property type="term" value="P:cobalamin biosynthetic process"/>
    <property type="evidence" value="ECO:0007669"/>
    <property type="project" value="UniProtKB-UniRule"/>
</dbReference>
<organism evidence="20 21">
    <name type="scientific">Roseateles aquatilis</name>
    <dbReference type="NCBI Taxonomy" id="431061"/>
    <lineage>
        <taxon>Bacteria</taxon>
        <taxon>Pseudomonadati</taxon>
        <taxon>Pseudomonadota</taxon>
        <taxon>Betaproteobacteria</taxon>
        <taxon>Burkholderiales</taxon>
        <taxon>Sphaerotilaceae</taxon>
        <taxon>Roseateles</taxon>
    </lineage>
</organism>
<evidence type="ECO:0000256" key="3">
    <source>
        <dbReference type="ARBA" id="ARBA00004663"/>
    </source>
</evidence>
<keyword evidence="21" id="KW-1185">Reference proteome</keyword>
<evidence type="ECO:0000256" key="13">
    <source>
        <dbReference type="ARBA" id="ARBA00023136"/>
    </source>
</evidence>
<protein>
    <recommendedName>
        <fullName evidence="6 19">Adenosylcobinamide-GDP ribazoletransferase</fullName>
        <ecNumber evidence="5 19">2.7.8.26</ecNumber>
    </recommendedName>
    <alternativeName>
        <fullName evidence="16 19">Cobalamin synthase</fullName>
    </alternativeName>
    <alternativeName>
        <fullName evidence="15 19">Cobalamin-5'-phosphate synthase</fullName>
    </alternativeName>
</protein>
<proteinExistence type="inferred from homology"/>
<keyword evidence="13 19" id="KW-0472">Membrane</keyword>
<evidence type="ECO:0000256" key="10">
    <source>
        <dbReference type="ARBA" id="ARBA00022692"/>
    </source>
</evidence>
<dbReference type="RefSeq" id="WP_088388496.1">
    <property type="nucleotide sequence ID" value="NZ_NIOF01000021.1"/>
</dbReference>
<evidence type="ECO:0000256" key="6">
    <source>
        <dbReference type="ARBA" id="ARBA00015850"/>
    </source>
</evidence>
<comment type="pathway">
    <text evidence="3 19">Cofactor biosynthesis; adenosylcobalamin biosynthesis; adenosylcobalamin from cob(II)yrinate a,c-diamide: step 7/7.</text>
</comment>
<evidence type="ECO:0000256" key="2">
    <source>
        <dbReference type="ARBA" id="ARBA00004651"/>
    </source>
</evidence>
<dbReference type="GO" id="GO:0051073">
    <property type="term" value="F:adenosylcobinamide-GDP ribazoletransferase activity"/>
    <property type="evidence" value="ECO:0007669"/>
    <property type="project" value="UniProtKB-UniRule"/>
</dbReference>
<dbReference type="EC" id="2.7.8.26" evidence="5 19"/>
<feature type="transmembrane region" description="Helical" evidence="19">
    <location>
        <begin position="245"/>
        <end position="263"/>
    </location>
</feature>
<dbReference type="GO" id="GO:0008818">
    <property type="term" value="F:cobalamin 5'-phosphate synthase activity"/>
    <property type="evidence" value="ECO:0007669"/>
    <property type="project" value="UniProtKB-UniRule"/>
</dbReference>
<dbReference type="Pfam" id="PF02654">
    <property type="entry name" value="CobS"/>
    <property type="match status" value="1"/>
</dbReference>
<dbReference type="OrthoDB" id="9794626at2"/>